<proteinExistence type="predicted"/>
<evidence type="ECO:0000313" key="2">
    <source>
        <dbReference type="EMBL" id="QFY42170.1"/>
    </source>
</evidence>
<sequence>MKFSIAKRKHATLNIGIDCLPESVSTIYPGQLYGICVRNRNIRETLTAGTIARAWREGVRAVVISSRPEIWAGLIEKMAPGIAETLSHGKPLVLESTGDYQELLKKYSLNKLLEELDDTGIPAGSLIIMDEAEGLFSWNDLKLVRRQGLIFRAWVREWKHSGLFVFHKLHFESPGAGAIRVQCNCLDGVAELDADMLRLNWRIDHWNTPGGSRVEARSYGVSYNEEQQSLSADGSAMDALAQQLLYAPDEDQVLTTVDALFNEKSVPPEWQRYERFSDLLQAVQHAVAATVILPYSNSVKFATLAETTHLIRETAGRGLKIVIREKNKRLRYNQNMALMQLGANLIVHNYESFSHLLWCIDSLKGQCFGKKAVMSYEDLLSESIPVEVNGYLRPQKFCDFVQTTLDRTHDINIQHALISLDLLPGRSHIDALLAYHPKRKGDVMTADNASLFIFFFACREPDIDTALERSLNVSINDLFLHETRMTNSEDINASIQRLRKLAAQTHLVDYTSELYTYNNVS</sequence>
<dbReference type="Proteomes" id="UP000325755">
    <property type="component" value="Chromosome"/>
</dbReference>
<dbReference type="OrthoDB" id="5840260at2"/>
<dbReference type="KEGG" id="mmob:F6R98_05585"/>
<reference evidence="2 3" key="1">
    <citation type="submission" date="2019-09" db="EMBL/GenBank/DDBJ databases">
        <title>Ecophysiology of the spiral-shaped methanotroph Methylospira mobilis as revealed by the complete genome sequence.</title>
        <authorList>
            <person name="Oshkin I.Y."/>
            <person name="Dedysh S.N."/>
            <person name="Miroshnikov K."/>
            <person name="Danilova O.V."/>
            <person name="Hakobyan A."/>
            <person name="Liesack W."/>
        </authorList>
    </citation>
    <scope>NUCLEOTIDE SEQUENCE [LARGE SCALE GENOMIC DNA]</scope>
    <source>
        <strain evidence="2 3">Shm1</strain>
    </source>
</reference>
<dbReference type="RefSeq" id="WP_153248152.1">
    <property type="nucleotide sequence ID" value="NZ_CP044205.1"/>
</dbReference>
<keyword evidence="3" id="KW-1185">Reference proteome</keyword>
<evidence type="ECO:0000256" key="1">
    <source>
        <dbReference type="NCBIfam" id="TIGR03369"/>
    </source>
</evidence>
<dbReference type="InterPro" id="IPR017745">
    <property type="entry name" value="BcsE"/>
</dbReference>
<dbReference type="NCBIfam" id="TIGR03369">
    <property type="entry name" value="cellulose_bcsE"/>
    <property type="match status" value="1"/>
</dbReference>
<gene>
    <name evidence="2" type="primary">bcsE</name>
    <name evidence="2" type="ORF">F6R98_05585</name>
</gene>
<dbReference type="EMBL" id="CP044205">
    <property type="protein sequence ID" value="QFY42170.1"/>
    <property type="molecule type" value="Genomic_DNA"/>
</dbReference>
<dbReference type="GO" id="GO:0035438">
    <property type="term" value="F:cyclic-di-GMP binding"/>
    <property type="evidence" value="ECO:0007669"/>
    <property type="project" value="InterPro"/>
</dbReference>
<dbReference type="Pfam" id="PF10995">
    <property type="entry name" value="CBP_BcsE"/>
    <property type="match status" value="1"/>
</dbReference>
<dbReference type="AlphaFoldDB" id="A0A5Q0BEC6"/>
<accession>A0A5Q0BEC6</accession>
<protein>
    <recommendedName>
        <fullName evidence="1">Cellulose biosynthesis protein BcsE</fullName>
    </recommendedName>
</protein>
<evidence type="ECO:0000313" key="3">
    <source>
        <dbReference type="Proteomes" id="UP000325755"/>
    </source>
</evidence>
<dbReference type="InParanoid" id="A0A5Q0BEC6"/>
<organism evidence="2 3">
    <name type="scientific">Candidatus Methylospira mobilis</name>
    <dbReference type="NCBI Taxonomy" id="1808979"/>
    <lineage>
        <taxon>Bacteria</taxon>
        <taxon>Pseudomonadati</taxon>
        <taxon>Pseudomonadota</taxon>
        <taxon>Gammaproteobacteria</taxon>
        <taxon>Methylococcales</taxon>
        <taxon>Methylococcaceae</taxon>
        <taxon>Candidatus Methylospira</taxon>
    </lineage>
</organism>
<name>A0A5Q0BEC6_9GAMM</name>